<dbReference type="Proteomes" id="UP000018721">
    <property type="component" value="Unassembled WGS sequence"/>
</dbReference>
<evidence type="ECO:0000313" key="2">
    <source>
        <dbReference type="Proteomes" id="UP000018721"/>
    </source>
</evidence>
<gene>
    <name evidence="1" type="ORF">F443_14724</name>
</gene>
<feature type="non-terminal residue" evidence="1">
    <location>
        <position position="41"/>
    </location>
</feature>
<evidence type="ECO:0000313" key="1">
    <source>
        <dbReference type="EMBL" id="ETI39710.1"/>
    </source>
</evidence>
<organism evidence="1 2">
    <name type="scientific">Phytophthora nicotianae P1569</name>
    <dbReference type="NCBI Taxonomy" id="1317065"/>
    <lineage>
        <taxon>Eukaryota</taxon>
        <taxon>Sar</taxon>
        <taxon>Stramenopiles</taxon>
        <taxon>Oomycota</taxon>
        <taxon>Peronosporomycetes</taxon>
        <taxon>Peronosporales</taxon>
        <taxon>Peronosporaceae</taxon>
        <taxon>Phytophthora</taxon>
    </lineage>
</organism>
<dbReference type="AlphaFoldDB" id="V9EKD7"/>
<protein>
    <submittedName>
        <fullName evidence="1">Uncharacterized protein</fullName>
    </submittedName>
</protein>
<sequence length="41" mass="4395">MHDLLASCALSATCAVRRVLWALTAVAMRSSISIASRLFAM</sequence>
<comment type="caution">
    <text evidence="1">The sequence shown here is derived from an EMBL/GenBank/DDBJ whole genome shotgun (WGS) entry which is preliminary data.</text>
</comment>
<proteinExistence type="predicted"/>
<dbReference type="EMBL" id="ANIZ01002527">
    <property type="protein sequence ID" value="ETI39710.1"/>
    <property type="molecule type" value="Genomic_DNA"/>
</dbReference>
<reference evidence="1 2" key="1">
    <citation type="submission" date="2013-11" db="EMBL/GenBank/DDBJ databases">
        <title>The Genome Sequence of Phytophthora parasitica P1569.</title>
        <authorList>
            <consortium name="The Broad Institute Genomics Platform"/>
            <person name="Russ C."/>
            <person name="Tyler B."/>
            <person name="Panabieres F."/>
            <person name="Shan W."/>
            <person name="Tripathy S."/>
            <person name="Grunwald N."/>
            <person name="Machado M."/>
            <person name="Johnson C.S."/>
            <person name="Arredondo F."/>
            <person name="Hong C."/>
            <person name="Coffey M."/>
            <person name="Young S.K."/>
            <person name="Zeng Q."/>
            <person name="Gargeya S."/>
            <person name="Fitzgerald M."/>
            <person name="Abouelleil A."/>
            <person name="Alvarado L."/>
            <person name="Chapman S.B."/>
            <person name="Gainer-Dewar J."/>
            <person name="Goldberg J."/>
            <person name="Griggs A."/>
            <person name="Gujja S."/>
            <person name="Hansen M."/>
            <person name="Howarth C."/>
            <person name="Imamovic A."/>
            <person name="Ireland A."/>
            <person name="Larimer J."/>
            <person name="McCowan C."/>
            <person name="Murphy C."/>
            <person name="Pearson M."/>
            <person name="Poon T.W."/>
            <person name="Priest M."/>
            <person name="Roberts A."/>
            <person name="Saif S."/>
            <person name="Shea T."/>
            <person name="Sykes S."/>
            <person name="Wortman J."/>
            <person name="Nusbaum C."/>
            <person name="Birren B."/>
        </authorList>
    </citation>
    <scope>NUCLEOTIDE SEQUENCE [LARGE SCALE GENOMIC DNA]</scope>
    <source>
        <strain evidence="1 2">P1569</strain>
    </source>
</reference>
<dbReference type="HOGENOM" id="CLU_3282621_0_0_1"/>
<keyword evidence="2" id="KW-1185">Reference proteome</keyword>
<name>V9EKD7_PHYNI</name>
<accession>V9EKD7</accession>